<proteinExistence type="predicted"/>
<sequence>MTEDSKTIDPKALDSLSVAPPDPETDSDPHENDQIHHPRQNAGQDESIMKRLEKDPENEDARLDAALDESMDASDPPASTQPVHNVAPPASSGFDAEAEEKIQADRK</sequence>
<feature type="compositionally biased region" description="Basic and acidic residues" evidence="1">
    <location>
        <begin position="1"/>
        <end position="12"/>
    </location>
</feature>
<feature type="region of interest" description="Disordered" evidence="1">
    <location>
        <begin position="1"/>
        <end position="107"/>
    </location>
</feature>
<evidence type="ECO:0000313" key="3">
    <source>
        <dbReference type="Proteomes" id="UP000516148"/>
    </source>
</evidence>
<dbReference type="RefSeq" id="WP_187764033.1">
    <property type="nucleotide sequence ID" value="NZ_CP061038.1"/>
</dbReference>
<gene>
    <name evidence="2" type="ORF">H3Z74_11660</name>
</gene>
<dbReference type="Proteomes" id="UP000516148">
    <property type="component" value="Chromosome"/>
</dbReference>
<organism evidence="2 3">
    <name type="scientific">Sphingomonas alpina</name>
    <dbReference type="NCBI Taxonomy" id="653931"/>
    <lineage>
        <taxon>Bacteria</taxon>
        <taxon>Pseudomonadati</taxon>
        <taxon>Pseudomonadota</taxon>
        <taxon>Alphaproteobacteria</taxon>
        <taxon>Sphingomonadales</taxon>
        <taxon>Sphingomonadaceae</taxon>
        <taxon>Sphingomonas</taxon>
    </lineage>
</organism>
<feature type="compositionally biased region" description="Basic and acidic residues" evidence="1">
    <location>
        <begin position="47"/>
        <end position="65"/>
    </location>
</feature>
<protein>
    <submittedName>
        <fullName evidence="2">Uncharacterized protein</fullName>
    </submittedName>
</protein>
<evidence type="ECO:0000256" key="1">
    <source>
        <dbReference type="SAM" id="MobiDB-lite"/>
    </source>
</evidence>
<evidence type="ECO:0000313" key="2">
    <source>
        <dbReference type="EMBL" id="QNQ11728.1"/>
    </source>
</evidence>
<dbReference type="KEGG" id="spap:H3Z74_11660"/>
<keyword evidence="3" id="KW-1185">Reference proteome</keyword>
<dbReference type="AlphaFoldDB" id="A0A7H0LPX5"/>
<reference evidence="2 3" key="1">
    <citation type="submission" date="2020-09" db="EMBL/GenBank/DDBJ databases">
        <title>Sphingomonas sp., a new species isolated from pork steak.</title>
        <authorList>
            <person name="Heidler von Heilborn D."/>
        </authorList>
    </citation>
    <scope>NUCLEOTIDE SEQUENCE [LARGE SCALE GENOMIC DNA]</scope>
    <source>
        <strain evidence="3">S8-3T</strain>
    </source>
</reference>
<accession>A0A7H0LPX5</accession>
<name>A0A7H0LPX5_9SPHN</name>
<feature type="compositionally biased region" description="Basic and acidic residues" evidence="1">
    <location>
        <begin position="27"/>
        <end position="36"/>
    </location>
</feature>
<dbReference type="EMBL" id="CP061038">
    <property type="protein sequence ID" value="QNQ11728.1"/>
    <property type="molecule type" value="Genomic_DNA"/>
</dbReference>